<proteinExistence type="predicted"/>
<evidence type="ECO:0000313" key="4">
    <source>
        <dbReference type="Proteomes" id="UP001155128"/>
    </source>
</evidence>
<organism evidence="3 4">
    <name type="scientific">Sphingomicrobium sediminis</name>
    <dbReference type="NCBI Taxonomy" id="2950949"/>
    <lineage>
        <taxon>Bacteria</taxon>
        <taxon>Pseudomonadati</taxon>
        <taxon>Pseudomonadota</taxon>
        <taxon>Alphaproteobacteria</taxon>
        <taxon>Sphingomonadales</taxon>
        <taxon>Sphingomonadaceae</taxon>
        <taxon>Sphingomicrobium</taxon>
    </lineage>
</organism>
<reference evidence="3" key="1">
    <citation type="submission" date="2022-06" db="EMBL/GenBank/DDBJ databases">
        <title>Sphingomicrobium sedimins sp. nov., a marine bacterium isolated from tidal flat.</title>
        <authorList>
            <person name="Kim C.-H."/>
            <person name="Yoo Y."/>
            <person name="Kim J.-J."/>
        </authorList>
    </citation>
    <scope>NUCLEOTIDE SEQUENCE</scope>
    <source>
        <strain evidence="3">GRR-S6-50</strain>
    </source>
</reference>
<dbReference type="RefSeq" id="WP_252111515.1">
    <property type="nucleotide sequence ID" value="NZ_JAMSHT010000001.1"/>
</dbReference>
<feature type="signal peptide" evidence="2">
    <location>
        <begin position="1"/>
        <end position="24"/>
    </location>
</feature>
<evidence type="ECO:0000256" key="1">
    <source>
        <dbReference type="SAM" id="MobiDB-lite"/>
    </source>
</evidence>
<keyword evidence="2" id="KW-0732">Signal</keyword>
<feature type="region of interest" description="Disordered" evidence="1">
    <location>
        <begin position="29"/>
        <end position="90"/>
    </location>
</feature>
<comment type="caution">
    <text evidence="3">The sequence shown here is derived from an EMBL/GenBank/DDBJ whole genome shotgun (WGS) entry which is preliminary data.</text>
</comment>
<name>A0A9X2J0K8_9SPHN</name>
<keyword evidence="4" id="KW-1185">Reference proteome</keyword>
<protein>
    <submittedName>
        <fullName evidence="3">Uncharacterized protein</fullName>
    </submittedName>
</protein>
<evidence type="ECO:0000313" key="3">
    <source>
        <dbReference type="EMBL" id="MCM8556373.1"/>
    </source>
</evidence>
<accession>A0A9X2J0K8</accession>
<sequence>MARRKRAFLAGGIAVVALSGALLAQEAPESLLPPGFDQPVTPTPAPAPTPAPTPAPAPQPEEAADEEEEQDSDEIEEAEEAEEADAAQDNERVAAGEGPLTLPGEAPWGTVTGIYHKTLMRSLEAPIASRWAHIGLRNALLAPAALPQGLESQDWRAERAWLLLRMGEADAARLMLAGTDSEDYSAKLAQVALQVALATSDPAAMCPVAPTLDDAEPDAEPLVEAICSALSAEPEIASDRISRARRAAKFENIDLALVDKLVGAGEGSRRAVTLEWEPVDRLDSWRYGLATSTGVMPPARLMDAARPRVRAWLARAPLIAPGDRLPSARIAAGMGVFSGQALRDLYSQHYDALPPEEIGGTDALRLRRAATLTDIGDKREALRTFWDIGEDTPYERLASLSATASIAARLMPSEEWADDVDRIVASLLTAGLVDRAMRWIPIVEQMDGDEADAAWAQLALARDLPENAMIDAERVEDYVGRNEGVRAQMLLAALDGLGRLDPERRDDLSRSADVDLDLTTGLTRQIDLAAQRSEAGTVMLLAAYALQADRIENVSPIYLAHLLAALRVTGQDFMARMIAAEAISRIGDA</sequence>
<dbReference type="EMBL" id="JAMSHT010000001">
    <property type="protein sequence ID" value="MCM8556373.1"/>
    <property type="molecule type" value="Genomic_DNA"/>
</dbReference>
<dbReference type="AlphaFoldDB" id="A0A9X2J0K8"/>
<gene>
    <name evidence="3" type="ORF">NDO55_00885</name>
</gene>
<feature type="compositionally biased region" description="Acidic residues" evidence="1">
    <location>
        <begin position="62"/>
        <end position="88"/>
    </location>
</feature>
<feature type="chain" id="PRO_5040977952" evidence="2">
    <location>
        <begin position="25"/>
        <end position="589"/>
    </location>
</feature>
<feature type="compositionally biased region" description="Pro residues" evidence="1">
    <location>
        <begin position="41"/>
        <end position="59"/>
    </location>
</feature>
<evidence type="ECO:0000256" key="2">
    <source>
        <dbReference type="SAM" id="SignalP"/>
    </source>
</evidence>
<dbReference type="Proteomes" id="UP001155128">
    <property type="component" value="Unassembled WGS sequence"/>
</dbReference>